<dbReference type="InterPro" id="IPR012337">
    <property type="entry name" value="RNaseH-like_sf"/>
</dbReference>
<sequence>MNQELSAENSERCPNDATITFEYFIVIDFECTCGDNINPSQMEIIEFPAILIDAKQKSVIDHFHSYVRPVINPQLTEFCTHLTGITQGMVSNAPVFPDVLKSFRQWVQANQVGREMTNFAFVTDGSTDFGSFLQRQFRNNQMGKIDKEFCSYINIRSTFWNRYVRQREQLWGLSHWGRRKTIKIETMLEHLGMEFQGKRHSGIDDSLNIAYIVIRMLENNTEFQINERLVHRESLPKSKHKKRCYMPQTEEELEPLPYGVIKQILTSACALPGMLPTGMNCLGPI</sequence>
<dbReference type="InterPro" id="IPR036397">
    <property type="entry name" value="RNaseH_sf"/>
</dbReference>
<dbReference type="PANTHER" id="PTHR23044:SF61">
    <property type="entry name" value="3'-5' EXORIBONUCLEASE 1-RELATED"/>
    <property type="match status" value="1"/>
</dbReference>
<comment type="caution">
    <text evidence="5">The sequence shown here is derived from an EMBL/GenBank/DDBJ whole genome shotgun (WGS) entry which is preliminary data.</text>
</comment>
<evidence type="ECO:0000259" key="4">
    <source>
        <dbReference type="SMART" id="SM00479"/>
    </source>
</evidence>
<reference evidence="5" key="1">
    <citation type="submission" date="2022-01" db="EMBL/GenBank/DDBJ databases">
        <title>Genome Sequence Resource for Two Populations of Ditylenchus destructor, the Migratory Endoparasitic Phytonematode.</title>
        <authorList>
            <person name="Zhang H."/>
            <person name="Lin R."/>
            <person name="Xie B."/>
        </authorList>
    </citation>
    <scope>NUCLEOTIDE SEQUENCE</scope>
    <source>
        <strain evidence="5">BazhouSP</strain>
    </source>
</reference>
<evidence type="ECO:0000256" key="3">
    <source>
        <dbReference type="ARBA" id="ARBA00022839"/>
    </source>
</evidence>
<dbReference type="InterPro" id="IPR013520">
    <property type="entry name" value="Ribonucl_H"/>
</dbReference>
<dbReference type="PANTHER" id="PTHR23044">
    <property type="entry name" value="3'-5' EXONUCLEASE ERI1-RELATED"/>
    <property type="match status" value="1"/>
</dbReference>
<evidence type="ECO:0000313" key="6">
    <source>
        <dbReference type="Proteomes" id="UP001201812"/>
    </source>
</evidence>
<gene>
    <name evidence="5" type="ORF">DdX_05294</name>
</gene>
<keyword evidence="2" id="KW-0378">Hydrolase</keyword>
<dbReference type="GO" id="GO:0005737">
    <property type="term" value="C:cytoplasm"/>
    <property type="evidence" value="ECO:0007669"/>
    <property type="project" value="TreeGrafter"/>
</dbReference>
<dbReference type="GO" id="GO:0003676">
    <property type="term" value="F:nucleic acid binding"/>
    <property type="evidence" value="ECO:0007669"/>
    <property type="project" value="InterPro"/>
</dbReference>
<evidence type="ECO:0000256" key="2">
    <source>
        <dbReference type="ARBA" id="ARBA00022801"/>
    </source>
</evidence>
<dbReference type="AlphaFoldDB" id="A0AAD4N9F2"/>
<accession>A0AAD4N9F2</accession>
<dbReference type="GO" id="GO:0000175">
    <property type="term" value="F:3'-5'-RNA exonuclease activity"/>
    <property type="evidence" value="ECO:0007669"/>
    <property type="project" value="InterPro"/>
</dbReference>
<evidence type="ECO:0000256" key="1">
    <source>
        <dbReference type="ARBA" id="ARBA00022722"/>
    </source>
</evidence>
<organism evidence="5 6">
    <name type="scientific">Ditylenchus destructor</name>
    <dbReference type="NCBI Taxonomy" id="166010"/>
    <lineage>
        <taxon>Eukaryota</taxon>
        <taxon>Metazoa</taxon>
        <taxon>Ecdysozoa</taxon>
        <taxon>Nematoda</taxon>
        <taxon>Chromadorea</taxon>
        <taxon>Rhabditida</taxon>
        <taxon>Tylenchina</taxon>
        <taxon>Tylenchomorpha</taxon>
        <taxon>Sphaerularioidea</taxon>
        <taxon>Anguinidae</taxon>
        <taxon>Anguininae</taxon>
        <taxon>Ditylenchus</taxon>
    </lineage>
</organism>
<keyword evidence="1" id="KW-0540">Nuclease</keyword>
<dbReference type="CDD" id="cd06133">
    <property type="entry name" value="ERI-1_3'hExo_like"/>
    <property type="match status" value="1"/>
</dbReference>
<keyword evidence="3 5" id="KW-0269">Exonuclease</keyword>
<dbReference type="SMART" id="SM00479">
    <property type="entry name" value="EXOIII"/>
    <property type="match status" value="1"/>
</dbReference>
<protein>
    <submittedName>
        <fullName evidence="5">Exonuclease domain-containing protein</fullName>
    </submittedName>
</protein>
<dbReference type="InterPro" id="IPR051274">
    <property type="entry name" value="3-5_Exoribonuclease"/>
</dbReference>
<feature type="domain" description="Exonuclease" evidence="4">
    <location>
        <begin position="23"/>
        <end position="222"/>
    </location>
</feature>
<dbReference type="Pfam" id="PF00929">
    <property type="entry name" value="RNase_T"/>
    <property type="match status" value="1"/>
</dbReference>
<proteinExistence type="predicted"/>
<name>A0AAD4N9F2_9BILA</name>
<dbReference type="Gene3D" id="3.30.420.10">
    <property type="entry name" value="Ribonuclease H-like superfamily/Ribonuclease H"/>
    <property type="match status" value="1"/>
</dbReference>
<evidence type="ECO:0000313" key="5">
    <source>
        <dbReference type="EMBL" id="KAI1719932.1"/>
    </source>
</evidence>
<dbReference type="Proteomes" id="UP001201812">
    <property type="component" value="Unassembled WGS sequence"/>
</dbReference>
<dbReference type="SUPFAM" id="SSF53098">
    <property type="entry name" value="Ribonuclease H-like"/>
    <property type="match status" value="1"/>
</dbReference>
<dbReference type="EMBL" id="JAKKPZ010000006">
    <property type="protein sequence ID" value="KAI1719932.1"/>
    <property type="molecule type" value="Genomic_DNA"/>
</dbReference>
<dbReference type="InterPro" id="IPR047201">
    <property type="entry name" value="ERI-1_3'hExo-like"/>
</dbReference>
<keyword evidence="6" id="KW-1185">Reference proteome</keyword>